<organism evidence="2 3">
    <name type="scientific">Synechocystis salina LEGE 00031</name>
    <dbReference type="NCBI Taxonomy" id="1828736"/>
    <lineage>
        <taxon>Bacteria</taxon>
        <taxon>Bacillati</taxon>
        <taxon>Cyanobacteriota</taxon>
        <taxon>Cyanophyceae</taxon>
        <taxon>Synechococcales</taxon>
        <taxon>Merismopediaceae</taxon>
        <taxon>Synechocystis</taxon>
    </lineage>
</organism>
<evidence type="ECO:0000313" key="3">
    <source>
        <dbReference type="Proteomes" id="UP000658720"/>
    </source>
</evidence>
<dbReference type="InterPro" id="IPR007367">
    <property type="entry name" value="DUF433"/>
</dbReference>
<dbReference type="Proteomes" id="UP000658720">
    <property type="component" value="Unassembled WGS sequence"/>
</dbReference>
<name>A0ABR9VST6_9SYNC</name>
<evidence type="ECO:0000256" key="1">
    <source>
        <dbReference type="SAM" id="MobiDB-lite"/>
    </source>
</evidence>
<dbReference type="EMBL" id="JADEVV010000030">
    <property type="protein sequence ID" value="MBE9254416.1"/>
    <property type="molecule type" value="Genomic_DNA"/>
</dbReference>
<dbReference type="SUPFAM" id="SSF46689">
    <property type="entry name" value="Homeodomain-like"/>
    <property type="match status" value="1"/>
</dbReference>
<evidence type="ECO:0000313" key="2">
    <source>
        <dbReference type="EMBL" id="MBE9254416.1"/>
    </source>
</evidence>
<dbReference type="Gene3D" id="1.10.10.10">
    <property type="entry name" value="Winged helix-like DNA-binding domain superfamily/Winged helix DNA-binding domain"/>
    <property type="match status" value="1"/>
</dbReference>
<dbReference type="InterPro" id="IPR009057">
    <property type="entry name" value="Homeodomain-like_sf"/>
</dbReference>
<feature type="region of interest" description="Disordered" evidence="1">
    <location>
        <begin position="75"/>
        <end position="103"/>
    </location>
</feature>
<dbReference type="Pfam" id="PF04255">
    <property type="entry name" value="DUF433"/>
    <property type="match status" value="1"/>
</dbReference>
<accession>A0ABR9VST6</accession>
<keyword evidence="3" id="KW-1185">Reference proteome</keyword>
<dbReference type="PANTHER" id="PTHR34849">
    <property type="entry name" value="SSL5025 PROTEIN"/>
    <property type="match status" value="1"/>
</dbReference>
<dbReference type="PANTHER" id="PTHR34849:SF1">
    <property type="entry name" value="SLR0770 PROTEIN"/>
    <property type="match status" value="1"/>
</dbReference>
<sequence length="103" mass="12247">MLTVTNYPHIRKVDDQPAHLERLPRIQVAHIVMDYLSHGWSVDEMCRQHPYLKPSEAYSAMGYYFDHQEEVDQQIQEQWQSIQEADSQPKSPFYSRLRSRGIL</sequence>
<proteinExistence type="predicted"/>
<feature type="compositionally biased region" description="Low complexity" evidence="1">
    <location>
        <begin position="75"/>
        <end position="84"/>
    </location>
</feature>
<dbReference type="RefSeq" id="WP_190599514.1">
    <property type="nucleotide sequence ID" value="NZ_JADEVV010000030.1"/>
</dbReference>
<protein>
    <submittedName>
        <fullName evidence="2">DUF433 domain-containing protein</fullName>
    </submittedName>
</protein>
<gene>
    <name evidence="2" type="ORF">IQ217_11300</name>
</gene>
<reference evidence="2 3" key="1">
    <citation type="submission" date="2020-10" db="EMBL/GenBank/DDBJ databases">
        <authorList>
            <person name="Castelo-Branco R."/>
            <person name="Eusebio N."/>
            <person name="Adriana R."/>
            <person name="Vieira A."/>
            <person name="Brugerolle De Fraissinette N."/>
            <person name="Rezende De Castro R."/>
            <person name="Schneider M.P."/>
            <person name="Vasconcelos V."/>
            <person name="Leao P.N."/>
        </authorList>
    </citation>
    <scope>NUCLEOTIDE SEQUENCE [LARGE SCALE GENOMIC DNA]</scope>
    <source>
        <strain evidence="2 3">LEGE 00031</strain>
    </source>
</reference>
<comment type="caution">
    <text evidence="2">The sequence shown here is derived from an EMBL/GenBank/DDBJ whole genome shotgun (WGS) entry which is preliminary data.</text>
</comment>
<dbReference type="InterPro" id="IPR036388">
    <property type="entry name" value="WH-like_DNA-bd_sf"/>
</dbReference>